<evidence type="ECO:0008006" key="3">
    <source>
        <dbReference type="Google" id="ProtNLM"/>
    </source>
</evidence>
<dbReference type="AlphaFoldDB" id="A0A2R3Z3E0"/>
<dbReference type="Proteomes" id="UP000241507">
    <property type="component" value="Chromosome"/>
</dbReference>
<dbReference type="InterPro" id="IPR014998">
    <property type="entry name" value="DUF1848"/>
</dbReference>
<organism evidence="1 2">
    <name type="scientific">Christiangramia fulva</name>
    <dbReference type="NCBI Taxonomy" id="2126553"/>
    <lineage>
        <taxon>Bacteria</taxon>
        <taxon>Pseudomonadati</taxon>
        <taxon>Bacteroidota</taxon>
        <taxon>Flavobacteriia</taxon>
        <taxon>Flavobacteriales</taxon>
        <taxon>Flavobacteriaceae</taxon>
        <taxon>Christiangramia</taxon>
    </lineage>
</organism>
<proteinExistence type="predicted"/>
<dbReference type="Pfam" id="PF08902">
    <property type="entry name" value="DUF1848"/>
    <property type="match status" value="1"/>
</dbReference>
<dbReference type="EMBL" id="CP028136">
    <property type="protein sequence ID" value="AVR44775.1"/>
    <property type="molecule type" value="Genomic_DNA"/>
</dbReference>
<dbReference type="Gene3D" id="3.80.30.30">
    <property type="match status" value="1"/>
</dbReference>
<evidence type="ECO:0000313" key="2">
    <source>
        <dbReference type="Proteomes" id="UP000241507"/>
    </source>
</evidence>
<dbReference type="RefSeq" id="WP_107011553.1">
    <property type="nucleotide sequence ID" value="NZ_CP028136.1"/>
</dbReference>
<evidence type="ECO:0000313" key="1">
    <source>
        <dbReference type="EMBL" id="AVR44775.1"/>
    </source>
</evidence>
<sequence>MKWSKTDITTDSGEIVSAQAPVIISASRSTDIPTFYADWFIERWKKGYVKWRNPFNGNFSYVSFKNARIVVFWTKNPRPLMKHLDYLDENVKNYYFQFSLNDYDKEGYEGKVPKLDSRIESFKELSERIGKEKVIWRFDPLMLTEELGVEELLERIKNIGDQLMDHTKKMVFSFADIGIYRKVENNLKREVIRFKEFDFNTMRQVAKGLQELNKKWNFEIATCAEKIPLEVYGIKHNKCLDDDLMIELFGEDKELMEFLGVEFEEPTLFNNSNGFKKTRKLKDGGQREACGCIMSKDIGQYNTCPHACVYCYANTSNEIALCNYKEHRKDPTTDIITGI</sequence>
<accession>A0A2R3Z3E0</accession>
<dbReference type="KEGG" id="grs:C7S20_05560"/>
<protein>
    <recommendedName>
        <fullName evidence="3">DUF1848 domain-containing protein</fullName>
    </recommendedName>
</protein>
<gene>
    <name evidence="1" type="ORF">C7S20_05560</name>
</gene>
<reference evidence="2" key="1">
    <citation type="submission" date="2018-03" db="EMBL/GenBank/DDBJ databases">
        <title>Gramella fulva sp. nov., isolated from a dry surface of tidal flat.</title>
        <authorList>
            <person name="Hwang S.H."/>
            <person name="Hwang W.M."/>
            <person name="Kang K."/>
            <person name="Ahn T.-Y."/>
        </authorList>
    </citation>
    <scope>NUCLEOTIDE SEQUENCE [LARGE SCALE GENOMIC DNA]</scope>
    <source>
        <strain evidence="2">SH35</strain>
    </source>
</reference>
<name>A0A2R3Z3E0_9FLAO</name>
<keyword evidence="2" id="KW-1185">Reference proteome</keyword>
<dbReference type="OrthoDB" id="9771212at2"/>